<evidence type="ECO:0000313" key="3">
    <source>
        <dbReference type="EMBL" id="CAG7722277.1"/>
    </source>
</evidence>
<accession>A0A8J2JLU7</accession>
<evidence type="ECO:0000259" key="2">
    <source>
        <dbReference type="PROSITE" id="PS51034"/>
    </source>
</evidence>
<feature type="signal peptide" evidence="1">
    <location>
        <begin position="1"/>
        <end position="26"/>
    </location>
</feature>
<feature type="domain" description="ZP" evidence="2">
    <location>
        <begin position="36"/>
        <end position="292"/>
    </location>
</feature>
<keyword evidence="1" id="KW-0732">Signal</keyword>
<reference evidence="3" key="1">
    <citation type="submission" date="2021-06" db="EMBL/GenBank/DDBJ databases">
        <authorList>
            <person name="Hodson N. C."/>
            <person name="Mongue J. A."/>
            <person name="Jaron S. K."/>
        </authorList>
    </citation>
    <scope>NUCLEOTIDE SEQUENCE</scope>
</reference>
<comment type="caution">
    <text evidence="3">The sequence shown here is derived from an EMBL/GenBank/DDBJ whole genome shotgun (WGS) entry which is preliminary data.</text>
</comment>
<dbReference type="EMBL" id="CAJVCH010087980">
    <property type="protein sequence ID" value="CAG7722277.1"/>
    <property type="molecule type" value="Genomic_DNA"/>
</dbReference>
<proteinExistence type="predicted"/>
<evidence type="ECO:0000313" key="4">
    <source>
        <dbReference type="Proteomes" id="UP000708208"/>
    </source>
</evidence>
<evidence type="ECO:0000256" key="1">
    <source>
        <dbReference type="SAM" id="SignalP"/>
    </source>
</evidence>
<dbReference type="PANTHER" id="PTHR46560">
    <property type="entry name" value="CYPHER, ISOFORM B"/>
    <property type="match status" value="1"/>
</dbReference>
<dbReference type="PANTHER" id="PTHR46560:SF1">
    <property type="entry name" value="MINIATURE"/>
    <property type="match status" value="1"/>
</dbReference>
<feature type="chain" id="PRO_5035301259" description="ZP domain-containing protein" evidence="1">
    <location>
        <begin position="27"/>
        <end position="292"/>
    </location>
</feature>
<dbReference type="Proteomes" id="UP000708208">
    <property type="component" value="Unassembled WGS sequence"/>
</dbReference>
<protein>
    <recommendedName>
        <fullName evidence="2">ZP domain-containing protein</fullName>
    </recommendedName>
</protein>
<dbReference type="AlphaFoldDB" id="A0A8J2JLU7"/>
<gene>
    <name evidence="3" type="ORF">AFUS01_LOCUS11427</name>
</gene>
<dbReference type="OrthoDB" id="8251574at2759"/>
<sequence length="292" mass="32959">MRTFDTLRFVLLLIVFYFPLIEKVSSDGLLKDMKADCINDGIRVHLVFQKPFYGVAYSFGHYENDRCRYIGQDSNHTGLNNYSFLIPVGECGTIQHGATSTVRTNAHTPNNHSESRFVRNAKSSERKRHQAQGSNVNGAGNEIYIENTLLIQHDASIQEAGDLAQKLRCVWQKEIHKPLVASLPFQAVNRRIQPLRFPAQYKHERRGNVSSVSTEGVRFESKGQVESVPYYNYKRKWSRSLRAAEDNLSEESGGPGPIPLPLSSAQNRGTSWQSSLGILALCTLGSCWIWQK</sequence>
<keyword evidence="4" id="KW-1185">Reference proteome</keyword>
<name>A0A8J2JLU7_9HEXA</name>
<dbReference type="PROSITE" id="PS51034">
    <property type="entry name" value="ZP_2"/>
    <property type="match status" value="1"/>
</dbReference>
<dbReference type="InterPro" id="IPR001507">
    <property type="entry name" value="ZP_dom"/>
</dbReference>
<organism evidence="3 4">
    <name type="scientific">Allacma fusca</name>
    <dbReference type="NCBI Taxonomy" id="39272"/>
    <lineage>
        <taxon>Eukaryota</taxon>
        <taxon>Metazoa</taxon>
        <taxon>Ecdysozoa</taxon>
        <taxon>Arthropoda</taxon>
        <taxon>Hexapoda</taxon>
        <taxon>Collembola</taxon>
        <taxon>Symphypleona</taxon>
        <taxon>Sminthuridae</taxon>
        <taxon>Allacma</taxon>
    </lineage>
</organism>